<dbReference type="AlphaFoldDB" id="A0A9P4WUB7"/>
<dbReference type="InterPro" id="IPR036867">
    <property type="entry name" value="R3H_dom_sf"/>
</dbReference>
<evidence type="ECO:0000259" key="1">
    <source>
        <dbReference type="PROSITE" id="PS51061"/>
    </source>
</evidence>
<protein>
    <recommendedName>
        <fullName evidence="1">R3H domain-containing protein</fullName>
    </recommendedName>
</protein>
<feature type="domain" description="R3H" evidence="1">
    <location>
        <begin position="283"/>
        <end position="344"/>
    </location>
</feature>
<dbReference type="SUPFAM" id="SSF82708">
    <property type="entry name" value="R3H domain"/>
    <property type="match status" value="1"/>
</dbReference>
<sequence>MPSLTELPTELRQQILLLVLPKTNRVESAVPTQFIHLFHINQRLRADMSAVSSIWTPIHYISHPSSLTSCAPRTRGWNCSRICLDLFYTCFLGRIMNRYNNRGAAFSGHPELLLDWDNAVPFLPDDVREIWLDVTPAPVDKREPHHKWRECGPPWFDLFVHGDAAAKRFLGGHVQEVAALVKRLDDRYGGRVSIRLSGRLSEKSAFFVEAVCQDVGRELEFVGTWVSNEDALSAFVSSRLSCRMVRKAGRCGTHTNTFAWLASVAWSRETGNVYTQLEDRGFDWELLESLKIIASFRDGNDECAMLASLRDDSIRTFQHQVAADLGLSTVEMGDGDDRHVVVRR</sequence>
<evidence type="ECO:0000313" key="2">
    <source>
        <dbReference type="EMBL" id="KAF3043006.1"/>
    </source>
</evidence>
<accession>A0A9P4WUB7</accession>
<keyword evidence="3" id="KW-1185">Reference proteome</keyword>
<dbReference type="InterPro" id="IPR001374">
    <property type="entry name" value="R3H_dom"/>
</dbReference>
<dbReference type="OrthoDB" id="3787379at2759"/>
<comment type="caution">
    <text evidence="2">The sequence shown here is derived from an EMBL/GenBank/DDBJ whole genome shotgun (WGS) entry which is preliminary data.</text>
</comment>
<gene>
    <name evidence="2" type="ORF">E8E12_010054</name>
</gene>
<evidence type="ECO:0000313" key="3">
    <source>
        <dbReference type="Proteomes" id="UP000758155"/>
    </source>
</evidence>
<proteinExistence type="predicted"/>
<dbReference type="Proteomes" id="UP000758155">
    <property type="component" value="Unassembled WGS sequence"/>
</dbReference>
<reference evidence="2" key="1">
    <citation type="submission" date="2019-04" db="EMBL/GenBank/DDBJ databases">
        <title>Sequencing of skin fungus with MAO and IRED activity.</title>
        <authorList>
            <person name="Marsaioli A.J."/>
            <person name="Bonatto J.M.C."/>
            <person name="Reis Junior O."/>
        </authorList>
    </citation>
    <scope>NUCLEOTIDE SEQUENCE</scope>
    <source>
        <strain evidence="2">28M1</strain>
    </source>
</reference>
<dbReference type="EMBL" id="SWKV01000014">
    <property type="protein sequence ID" value="KAF3043006.1"/>
    <property type="molecule type" value="Genomic_DNA"/>
</dbReference>
<dbReference type="PROSITE" id="PS51061">
    <property type="entry name" value="R3H"/>
    <property type="match status" value="1"/>
</dbReference>
<dbReference type="CDD" id="cd02325">
    <property type="entry name" value="R3H"/>
    <property type="match status" value="1"/>
</dbReference>
<name>A0A9P4WUB7_9PLEO</name>
<dbReference type="GO" id="GO:0003676">
    <property type="term" value="F:nucleic acid binding"/>
    <property type="evidence" value="ECO:0007669"/>
    <property type="project" value="UniProtKB-UniRule"/>
</dbReference>
<organism evidence="2 3">
    <name type="scientific">Didymella heteroderae</name>
    <dbReference type="NCBI Taxonomy" id="1769908"/>
    <lineage>
        <taxon>Eukaryota</taxon>
        <taxon>Fungi</taxon>
        <taxon>Dikarya</taxon>
        <taxon>Ascomycota</taxon>
        <taxon>Pezizomycotina</taxon>
        <taxon>Dothideomycetes</taxon>
        <taxon>Pleosporomycetidae</taxon>
        <taxon>Pleosporales</taxon>
        <taxon>Pleosporineae</taxon>
        <taxon>Didymellaceae</taxon>
        <taxon>Didymella</taxon>
    </lineage>
</organism>